<feature type="transmembrane region" description="Helical" evidence="10">
    <location>
        <begin position="36"/>
        <end position="55"/>
    </location>
</feature>
<evidence type="ECO:0000256" key="6">
    <source>
        <dbReference type="ARBA" id="ARBA00022692"/>
    </source>
</evidence>
<proteinExistence type="inferred from homology"/>
<dbReference type="OMA" id="CHIWVHY"/>
<evidence type="ECO:0000256" key="5">
    <source>
        <dbReference type="ARBA" id="ARBA00022597"/>
    </source>
</evidence>
<evidence type="ECO:0000256" key="10">
    <source>
        <dbReference type="SAM" id="Phobius"/>
    </source>
</evidence>
<evidence type="ECO:0000313" key="12">
    <source>
        <dbReference type="Proteomes" id="UP000006643"/>
    </source>
</evidence>
<dbReference type="InterPro" id="IPR004316">
    <property type="entry name" value="SWEET_rpt"/>
</dbReference>
<dbReference type="Proteomes" id="UP000006643">
    <property type="component" value="Unassembled WGS sequence"/>
</dbReference>
<evidence type="ECO:0000256" key="9">
    <source>
        <dbReference type="ARBA" id="ARBA00023136"/>
    </source>
</evidence>
<keyword evidence="4" id="KW-1003">Cell membrane</keyword>
<keyword evidence="5" id="KW-0762">Sugar transport</keyword>
<keyword evidence="8 10" id="KW-1133">Transmembrane helix</keyword>
<sequence length="136" mass="15645">MYTFLGVATVVAQVVLNLSPVPDITRVHRRQKIGELAALPLLIVAMVVNCHFWLVYPYVTDSMFPLIATRVFGQLAAIVYNIVYYRWSVPDKRKELRELYAWAFAAHCALSLYTVFGLLGATYQSNSVSWLRWHRH</sequence>
<dbReference type="GO" id="GO:0051119">
    <property type="term" value="F:sugar transmembrane transporter activity"/>
    <property type="evidence" value="ECO:0007669"/>
    <property type="project" value="InterPro"/>
</dbReference>
<evidence type="ECO:0000256" key="7">
    <source>
        <dbReference type="ARBA" id="ARBA00022737"/>
    </source>
</evidence>
<dbReference type="PANTHER" id="PTHR10791">
    <property type="entry name" value="RAG1-ACTIVATING PROTEIN 1"/>
    <property type="match status" value="1"/>
</dbReference>
<dbReference type="OrthoDB" id="409725at2759"/>
<feature type="transmembrane region" description="Helical" evidence="10">
    <location>
        <begin position="99"/>
        <end position="123"/>
    </location>
</feature>
<keyword evidence="3" id="KW-0813">Transport</keyword>
<dbReference type="AlphaFoldDB" id="D0NYT1"/>
<evidence type="ECO:0000256" key="4">
    <source>
        <dbReference type="ARBA" id="ARBA00022475"/>
    </source>
</evidence>
<dbReference type="GO" id="GO:0005886">
    <property type="term" value="C:plasma membrane"/>
    <property type="evidence" value="ECO:0007669"/>
    <property type="project" value="UniProtKB-SubCell"/>
</dbReference>
<evidence type="ECO:0000256" key="2">
    <source>
        <dbReference type="ARBA" id="ARBA00007809"/>
    </source>
</evidence>
<keyword evidence="9 10" id="KW-0472">Membrane</keyword>
<dbReference type="HOGENOM" id="CLU_155556_0_0_1"/>
<dbReference type="KEGG" id="pif:PITG_19030"/>
<dbReference type="Gene3D" id="1.20.1280.290">
    <property type="match status" value="1"/>
</dbReference>
<accession>D0NYT1</accession>
<gene>
    <name evidence="11" type="ORF">PITG_19030</name>
</gene>
<dbReference type="Pfam" id="PF03083">
    <property type="entry name" value="MtN3_slv"/>
    <property type="match status" value="1"/>
</dbReference>
<keyword evidence="6 10" id="KW-0812">Transmembrane</keyword>
<protein>
    <submittedName>
        <fullName evidence="11">MtN3-like protein</fullName>
    </submittedName>
</protein>
<evidence type="ECO:0000256" key="3">
    <source>
        <dbReference type="ARBA" id="ARBA00022448"/>
    </source>
</evidence>
<dbReference type="EMBL" id="DS028191">
    <property type="protein sequence ID" value="EEY68710.1"/>
    <property type="molecule type" value="Genomic_DNA"/>
</dbReference>
<comment type="subcellular location">
    <subcellularLocation>
        <location evidence="1">Cell membrane</location>
        <topology evidence="1">Multi-pass membrane protein</topology>
    </subcellularLocation>
</comment>
<dbReference type="VEuPathDB" id="FungiDB:PITG_19030"/>
<evidence type="ECO:0000256" key="1">
    <source>
        <dbReference type="ARBA" id="ARBA00004651"/>
    </source>
</evidence>
<reference evidence="12" key="1">
    <citation type="journal article" date="2009" name="Nature">
        <title>Genome sequence and analysis of the Irish potato famine pathogen Phytophthora infestans.</title>
        <authorList>
            <consortium name="The Broad Institute Genome Sequencing Platform"/>
            <person name="Haas B.J."/>
            <person name="Kamoun S."/>
            <person name="Zody M.C."/>
            <person name="Jiang R.H."/>
            <person name="Handsaker R.E."/>
            <person name="Cano L.M."/>
            <person name="Grabherr M."/>
            <person name="Kodira C.D."/>
            <person name="Raffaele S."/>
            <person name="Torto-Alalibo T."/>
            <person name="Bozkurt T.O."/>
            <person name="Ah-Fong A.M."/>
            <person name="Alvarado L."/>
            <person name="Anderson V.L."/>
            <person name="Armstrong M.R."/>
            <person name="Avrova A."/>
            <person name="Baxter L."/>
            <person name="Beynon J."/>
            <person name="Boevink P.C."/>
            <person name="Bollmann S.R."/>
            <person name="Bos J.I."/>
            <person name="Bulone V."/>
            <person name="Cai G."/>
            <person name="Cakir C."/>
            <person name="Carrington J.C."/>
            <person name="Chawner M."/>
            <person name="Conti L."/>
            <person name="Costanzo S."/>
            <person name="Ewan R."/>
            <person name="Fahlgren N."/>
            <person name="Fischbach M.A."/>
            <person name="Fugelstad J."/>
            <person name="Gilroy E.M."/>
            <person name="Gnerre S."/>
            <person name="Green P.J."/>
            <person name="Grenville-Briggs L.J."/>
            <person name="Griffith J."/>
            <person name="Grunwald N.J."/>
            <person name="Horn K."/>
            <person name="Horner N.R."/>
            <person name="Hu C.H."/>
            <person name="Huitema E."/>
            <person name="Jeong D.H."/>
            <person name="Jones A.M."/>
            <person name="Jones J.D."/>
            <person name="Jones R.W."/>
            <person name="Karlsson E.K."/>
            <person name="Kunjeti S.G."/>
            <person name="Lamour K."/>
            <person name="Liu Z."/>
            <person name="Ma L."/>
            <person name="Maclean D."/>
            <person name="Chibucos M.C."/>
            <person name="McDonald H."/>
            <person name="McWalters J."/>
            <person name="Meijer H.J."/>
            <person name="Morgan W."/>
            <person name="Morris P.F."/>
            <person name="Munro C.A."/>
            <person name="O'Neill K."/>
            <person name="Ospina-Giraldo M."/>
            <person name="Pinzon A."/>
            <person name="Pritchard L."/>
            <person name="Ramsahoye B."/>
            <person name="Ren Q."/>
            <person name="Restrepo S."/>
            <person name="Roy S."/>
            <person name="Sadanandom A."/>
            <person name="Savidor A."/>
            <person name="Schornack S."/>
            <person name="Schwartz D.C."/>
            <person name="Schumann U.D."/>
            <person name="Schwessinger B."/>
            <person name="Seyer L."/>
            <person name="Sharpe T."/>
            <person name="Silvar C."/>
            <person name="Song J."/>
            <person name="Studholme D.J."/>
            <person name="Sykes S."/>
            <person name="Thines M."/>
            <person name="van de Vondervoort P.J."/>
            <person name="Phuntumart V."/>
            <person name="Wawra S."/>
            <person name="Weide R."/>
            <person name="Win J."/>
            <person name="Young C."/>
            <person name="Zhou S."/>
            <person name="Fry W."/>
            <person name="Meyers B.C."/>
            <person name="van West P."/>
            <person name="Ristaino J."/>
            <person name="Govers F."/>
            <person name="Birch P.R."/>
            <person name="Whisson S.C."/>
            <person name="Judelson H.S."/>
            <person name="Nusbaum C."/>
        </authorList>
    </citation>
    <scope>NUCLEOTIDE SEQUENCE [LARGE SCALE GENOMIC DNA]</scope>
    <source>
        <strain evidence="12">T30-4</strain>
    </source>
</reference>
<feature type="transmembrane region" description="Helical" evidence="10">
    <location>
        <begin position="67"/>
        <end position="87"/>
    </location>
</feature>
<dbReference type="InParanoid" id="D0NYT1"/>
<keyword evidence="7" id="KW-0677">Repeat</keyword>
<dbReference type="RefSeq" id="XP_002997516.1">
    <property type="nucleotide sequence ID" value="XM_002997470.1"/>
</dbReference>
<comment type="similarity">
    <text evidence="2">Belongs to the SWEET sugar transporter family.</text>
</comment>
<keyword evidence="12" id="KW-1185">Reference proteome</keyword>
<evidence type="ECO:0000313" key="11">
    <source>
        <dbReference type="EMBL" id="EEY68710.1"/>
    </source>
</evidence>
<dbReference type="FunFam" id="1.20.1280.290:FF:000007">
    <property type="entry name" value="Bidirectional sugar transporter SWEET7"/>
    <property type="match status" value="1"/>
</dbReference>
<dbReference type="GeneID" id="9466323"/>
<dbReference type="PANTHER" id="PTHR10791:SF30">
    <property type="entry name" value="SUGAR TRANSPORTER SWEET1"/>
    <property type="match status" value="1"/>
</dbReference>
<name>D0NYT1_PHYIT</name>
<evidence type="ECO:0000256" key="8">
    <source>
        <dbReference type="ARBA" id="ARBA00022989"/>
    </source>
</evidence>
<dbReference type="InterPro" id="IPR047664">
    <property type="entry name" value="SWEET"/>
</dbReference>
<organism evidence="11 12">
    <name type="scientific">Phytophthora infestans (strain T30-4)</name>
    <name type="common">Potato late blight agent</name>
    <dbReference type="NCBI Taxonomy" id="403677"/>
    <lineage>
        <taxon>Eukaryota</taxon>
        <taxon>Sar</taxon>
        <taxon>Stramenopiles</taxon>
        <taxon>Oomycota</taxon>
        <taxon>Peronosporomycetes</taxon>
        <taxon>Peronosporales</taxon>
        <taxon>Peronosporaceae</taxon>
        <taxon>Phytophthora</taxon>
    </lineage>
</organism>